<feature type="transmembrane region" description="Helical" evidence="1">
    <location>
        <begin position="223"/>
        <end position="243"/>
    </location>
</feature>
<evidence type="ECO:0000313" key="4">
    <source>
        <dbReference type="Proteomes" id="UP000619033"/>
    </source>
</evidence>
<dbReference type="Proteomes" id="UP000619033">
    <property type="component" value="Unassembled WGS sequence"/>
</dbReference>
<keyword evidence="1" id="KW-0472">Membrane</keyword>
<feature type="transmembrane region" description="Helical" evidence="1">
    <location>
        <begin position="12"/>
        <end position="30"/>
    </location>
</feature>
<evidence type="ECO:0000256" key="1">
    <source>
        <dbReference type="SAM" id="Phobius"/>
    </source>
</evidence>
<dbReference type="RefSeq" id="WP_202660664.1">
    <property type="nucleotide sequence ID" value="NZ_JAESVP010000005.1"/>
</dbReference>
<dbReference type="EMBL" id="JAESVP010000005">
    <property type="protein sequence ID" value="MBL4928606.1"/>
    <property type="molecule type" value="Genomic_DNA"/>
</dbReference>
<dbReference type="Pfam" id="PF07786">
    <property type="entry name" value="HGSNAT_cat"/>
    <property type="match status" value="1"/>
</dbReference>
<dbReference type="AlphaFoldDB" id="A0A8J7SVF6"/>
<keyword evidence="1" id="KW-0812">Transmembrane</keyword>
<accession>A0A8J7SVF6</accession>
<dbReference type="InterPro" id="IPR012429">
    <property type="entry name" value="HGSNAT_cat"/>
</dbReference>
<feature type="transmembrane region" description="Helical" evidence="1">
    <location>
        <begin position="50"/>
        <end position="71"/>
    </location>
</feature>
<evidence type="ECO:0000259" key="2">
    <source>
        <dbReference type="Pfam" id="PF07786"/>
    </source>
</evidence>
<feature type="domain" description="Heparan-alpha-glucosaminide N-acetyltransferase catalytic" evidence="2">
    <location>
        <begin position="8"/>
        <end position="231"/>
    </location>
</feature>
<keyword evidence="4" id="KW-1185">Reference proteome</keyword>
<sequence>MTSAPTLRIAALDMARTAALLGMATYHFLYDLQMFGLVSPEFAVSGWLYWHARVVASSFLGLVGVSLWLAHGQGIRWPAFWHRWLKVAAAAALVTLGTRIALPEAWVFFGILHAIALFSLLALPFLRLPWPVTAAAGAAVIWASYTLPSDAMNAPLLRFIGLHTEATWTVDFEPVFPWLAPVLIGVALGRLGTRIGLWAMLAKWPAQATRSVRLAAWPGRHSLIIYLLHQPILFGLIGLYARYLR</sequence>
<keyword evidence="1" id="KW-1133">Transmembrane helix</keyword>
<reference evidence="3" key="1">
    <citation type="submission" date="2021-01" db="EMBL/GenBank/DDBJ databases">
        <title>Genome seq and assembly of Tabrizicola sp. KVB23.</title>
        <authorList>
            <person name="Chhetri G."/>
        </authorList>
    </citation>
    <scope>NUCLEOTIDE SEQUENCE</scope>
    <source>
        <strain evidence="3">KVB23</strain>
    </source>
</reference>
<proteinExistence type="predicted"/>
<organism evidence="3 4">
    <name type="scientific">Fuscibacter oryzae</name>
    <dbReference type="NCBI Taxonomy" id="2803939"/>
    <lineage>
        <taxon>Bacteria</taxon>
        <taxon>Pseudomonadati</taxon>
        <taxon>Pseudomonadota</taxon>
        <taxon>Alphaproteobacteria</taxon>
        <taxon>Rhodobacterales</taxon>
        <taxon>Paracoccaceae</taxon>
        <taxon>Fuscibacter</taxon>
    </lineage>
</organism>
<comment type="caution">
    <text evidence="3">The sequence shown here is derived from an EMBL/GenBank/DDBJ whole genome shotgun (WGS) entry which is preliminary data.</text>
</comment>
<feature type="transmembrane region" description="Helical" evidence="1">
    <location>
        <begin position="178"/>
        <end position="202"/>
    </location>
</feature>
<feature type="transmembrane region" description="Helical" evidence="1">
    <location>
        <begin position="83"/>
        <end position="100"/>
    </location>
</feature>
<feature type="transmembrane region" description="Helical" evidence="1">
    <location>
        <begin position="106"/>
        <end position="123"/>
    </location>
</feature>
<evidence type="ECO:0000313" key="3">
    <source>
        <dbReference type="EMBL" id="MBL4928606.1"/>
    </source>
</evidence>
<gene>
    <name evidence="3" type="ORF">JI744_10865</name>
</gene>
<protein>
    <submittedName>
        <fullName evidence="3">DUF1624 domain-containing protein</fullName>
    </submittedName>
</protein>
<name>A0A8J7SVF6_9RHOB</name>
<feature type="transmembrane region" description="Helical" evidence="1">
    <location>
        <begin position="130"/>
        <end position="147"/>
    </location>
</feature>